<dbReference type="PROSITE" id="PS51832">
    <property type="entry name" value="HD_GYP"/>
    <property type="match status" value="1"/>
</dbReference>
<dbReference type="SMART" id="SM00471">
    <property type="entry name" value="HDc"/>
    <property type="match status" value="1"/>
</dbReference>
<dbReference type="PROSITE" id="PS50885">
    <property type="entry name" value="HAMP"/>
    <property type="match status" value="1"/>
</dbReference>
<keyword evidence="4" id="KW-0812">Transmembrane</keyword>
<evidence type="ECO:0000256" key="4">
    <source>
        <dbReference type="SAM" id="Phobius"/>
    </source>
</evidence>
<feature type="transmembrane region" description="Helical" evidence="4">
    <location>
        <begin position="131"/>
        <end position="156"/>
    </location>
</feature>
<dbReference type="Gene3D" id="1.10.3210.10">
    <property type="entry name" value="Hypothetical protein af1432"/>
    <property type="match status" value="1"/>
</dbReference>
<protein>
    <submittedName>
        <fullName evidence="8">HD domain-containing phosphohydrolase</fullName>
    </submittedName>
</protein>
<feature type="transmembrane region" description="Helical" evidence="4">
    <location>
        <begin position="196"/>
        <end position="216"/>
    </location>
</feature>
<dbReference type="RefSeq" id="WP_379928328.1">
    <property type="nucleotide sequence ID" value="NZ_JBHUMM010000007.1"/>
</dbReference>
<dbReference type="SMART" id="SM00304">
    <property type="entry name" value="HAMP"/>
    <property type="match status" value="1"/>
</dbReference>
<dbReference type="CDD" id="cd00077">
    <property type="entry name" value="HDc"/>
    <property type="match status" value="1"/>
</dbReference>
<evidence type="ECO:0000259" key="6">
    <source>
        <dbReference type="PROSITE" id="PS51831"/>
    </source>
</evidence>
<evidence type="ECO:0000259" key="7">
    <source>
        <dbReference type="PROSITE" id="PS51832"/>
    </source>
</evidence>
<dbReference type="InterPro" id="IPR003660">
    <property type="entry name" value="HAMP_dom"/>
</dbReference>
<keyword evidence="2" id="KW-1003">Cell membrane</keyword>
<organism evidence="8 9">
    <name type="scientific">Marinicrinis sediminis</name>
    <dbReference type="NCBI Taxonomy" id="1652465"/>
    <lineage>
        <taxon>Bacteria</taxon>
        <taxon>Bacillati</taxon>
        <taxon>Bacillota</taxon>
        <taxon>Bacilli</taxon>
        <taxon>Bacillales</taxon>
        <taxon>Paenibacillaceae</taxon>
    </lineage>
</organism>
<feature type="transmembrane region" description="Helical" evidence="4">
    <location>
        <begin position="12"/>
        <end position="37"/>
    </location>
</feature>
<dbReference type="Pfam" id="PF00672">
    <property type="entry name" value="HAMP"/>
    <property type="match status" value="1"/>
</dbReference>
<feature type="transmembrane region" description="Helical" evidence="4">
    <location>
        <begin position="103"/>
        <end position="125"/>
    </location>
</feature>
<dbReference type="SUPFAM" id="SSF109604">
    <property type="entry name" value="HD-domain/PDEase-like"/>
    <property type="match status" value="1"/>
</dbReference>
<evidence type="ECO:0000313" key="9">
    <source>
        <dbReference type="Proteomes" id="UP001597497"/>
    </source>
</evidence>
<dbReference type="Pfam" id="PF13487">
    <property type="entry name" value="HD_5"/>
    <property type="match status" value="1"/>
</dbReference>
<keyword evidence="3 4" id="KW-0472">Membrane</keyword>
<feature type="transmembrane region" description="Helical" evidence="4">
    <location>
        <begin position="43"/>
        <end position="64"/>
    </location>
</feature>
<gene>
    <name evidence="8" type="ORF">ACFSUC_04695</name>
</gene>
<dbReference type="InterPro" id="IPR003607">
    <property type="entry name" value="HD/PDEase_dom"/>
</dbReference>
<feature type="domain" description="HAMP" evidence="5">
    <location>
        <begin position="252"/>
        <end position="304"/>
    </location>
</feature>
<keyword evidence="9" id="KW-1185">Reference proteome</keyword>
<evidence type="ECO:0000256" key="3">
    <source>
        <dbReference type="ARBA" id="ARBA00023136"/>
    </source>
</evidence>
<sequence length="503" mass="57494">MIHYHSFVRQVVKNYLVGSSIAVILLGGAFIFFSARIAASEFIYLFFLMMISCTVMVTMELWFFRKHLKPIKDVFVQSNPSWQQLKEAYVHIHRMPLLSIFRIFGPHFLGMSIPAFSLSALLIYFDRLNIPYSYLAFAFGGAVLIAAMHALVEFYLTTRSIRPLIQQVRILGVHEHQQELTLEGKVLVSMEKKFQLGAFLVGTIPLLLFSLAVQFRLADMGISTAATFWMWTLLMLIIGITFSFFGSWLLTRDVQHPIGQLYHAMKQVQDGNLEQKVPDLYSDEFSRLVTGFNHMVDSIKDRNLQNQQLVESYISTLAAALDARDRYTAGHSQRVAQFSVMIGHMQRMSDMQIERLKRSALLHDIGKIGIRDSVLLKDGKLTEEEYEQIKLHPALGEDILKQVHPQEAMADLLPGVRSHHERYDGFGYPDGLKGEDIPLFGRIIAIADAFDAMTSDRPYRKGMSMQRALDIIEQGSGTQWDPVFAPRFVQEMRKKLEEQSFVL</sequence>
<feature type="transmembrane region" description="Helical" evidence="4">
    <location>
        <begin position="228"/>
        <end position="250"/>
    </location>
</feature>
<dbReference type="InterPro" id="IPR006674">
    <property type="entry name" value="HD_domain"/>
</dbReference>
<evidence type="ECO:0000313" key="8">
    <source>
        <dbReference type="EMBL" id="MFD2670905.1"/>
    </source>
</evidence>
<dbReference type="Gene3D" id="6.10.340.10">
    <property type="match status" value="1"/>
</dbReference>
<evidence type="ECO:0000259" key="5">
    <source>
        <dbReference type="PROSITE" id="PS50885"/>
    </source>
</evidence>
<reference evidence="9" key="1">
    <citation type="journal article" date="2019" name="Int. J. Syst. Evol. Microbiol.">
        <title>The Global Catalogue of Microorganisms (GCM) 10K type strain sequencing project: providing services to taxonomists for standard genome sequencing and annotation.</title>
        <authorList>
            <consortium name="The Broad Institute Genomics Platform"/>
            <consortium name="The Broad Institute Genome Sequencing Center for Infectious Disease"/>
            <person name="Wu L."/>
            <person name="Ma J."/>
        </authorList>
    </citation>
    <scope>NUCLEOTIDE SEQUENCE [LARGE SCALE GENOMIC DNA]</scope>
    <source>
        <strain evidence="9">KCTC 33676</strain>
    </source>
</reference>
<feature type="domain" description="HD-GYP" evidence="7">
    <location>
        <begin position="306"/>
        <end position="503"/>
    </location>
</feature>
<name>A0ABW5R8H2_9BACL</name>
<dbReference type="CDD" id="cd06225">
    <property type="entry name" value="HAMP"/>
    <property type="match status" value="1"/>
</dbReference>
<proteinExistence type="predicted"/>
<dbReference type="Proteomes" id="UP001597497">
    <property type="component" value="Unassembled WGS sequence"/>
</dbReference>
<dbReference type="SUPFAM" id="SSF158472">
    <property type="entry name" value="HAMP domain-like"/>
    <property type="match status" value="1"/>
</dbReference>
<dbReference type="InterPro" id="IPR037522">
    <property type="entry name" value="HD_GYP_dom"/>
</dbReference>
<feature type="domain" description="HD" evidence="6">
    <location>
        <begin position="328"/>
        <end position="453"/>
    </location>
</feature>
<keyword evidence="4" id="KW-1133">Transmembrane helix</keyword>
<dbReference type="EMBL" id="JBHUMM010000007">
    <property type="protein sequence ID" value="MFD2670905.1"/>
    <property type="molecule type" value="Genomic_DNA"/>
</dbReference>
<evidence type="ECO:0000256" key="1">
    <source>
        <dbReference type="ARBA" id="ARBA00004236"/>
    </source>
</evidence>
<dbReference type="PANTHER" id="PTHR43155">
    <property type="entry name" value="CYCLIC DI-GMP PHOSPHODIESTERASE PA4108-RELATED"/>
    <property type="match status" value="1"/>
</dbReference>
<comment type="subcellular location">
    <subcellularLocation>
        <location evidence="1">Cell membrane</location>
    </subcellularLocation>
</comment>
<evidence type="ECO:0000256" key="2">
    <source>
        <dbReference type="ARBA" id="ARBA00022475"/>
    </source>
</evidence>
<dbReference type="PROSITE" id="PS51831">
    <property type="entry name" value="HD"/>
    <property type="match status" value="1"/>
</dbReference>
<accession>A0ABW5R8H2</accession>
<comment type="caution">
    <text evidence="8">The sequence shown here is derived from an EMBL/GenBank/DDBJ whole genome shotgun (WGS) entry which is preliminary data.</text>
</comment>